<evidence type="ECO:0000256" key="7">
    <source>
        <dbReference type="ARBA" id="ARBA00022837"/>
    </source>
</evidence>
<evidence type="ECO:0000256" key="9">
    <source>
        <dbReference type="ARBA" id="ARBA00034075"/>
    </source>
</evidence>
<evidence type="ECO:0000313" key="12">
    <source>
        <dbReference type="Proteomes" id="UP000750502"/>
    </source>
</evidence>
<feature type="signal peptide" evidence="10">
    <location>
        <begin position="1"/>
        <end position="25"/>
    </location>
</feature>
<dbReference type="EC" id="3.1.1.-" evidence="10"/>
<keyword evidence="3" id="KW-0624">Polysaccharide degradation</keyword>
<comment type="similarity">
    <text evidence="1 10">Belongs to the tannase family.</text>
</comment>
<protein>
    <recommendedName>
        <fullName evidence="10">Carboxylic ester hydrolase</fullName>
        <ecNumber evidence="10">3.1.1.-</ecNumber>
    </recommendedName>
</protein>
<dbReference type="EMBL" id="JADFTT010000223">
    <property type="protein sequence ID" value="KAG5764960.1"/>
    <property type="molecule type" value="Genomic_DNA"/>
</dbReference>
<accession>A0A9P7HS81</accession>
<sequence>MRWFEMRLSFHFTLVLELVISPGAAMLQQNGFGTKCADITTTSLHIANATVWFSQFVTAGTNLSLPENDPSCDHPYQLVSEDVCRITLRVDTSPTSSTNIEVWLPADWNGRFLSTGNGGLNGCVTYQDMAYTTSLGFAAVGTNNGHNGTSAAPLLDKPEIVNDFAWRSVHTGALIGKAITADFYGRGASKSYYLGCSTGGRQGMMSAQSFPDDFDGIVAGAPALAFNSLSAWAGHFYDITGPPDSSTFVPESYWTTIIHNDIMRQCDELDGFKDAIIEDASICNYDPTGLTCRPSQNQTSCLTKEQVETVRKAYSPLKFSNGTLIYPRLGLGAELNGSPAFFFTGQPFILASDWYRYAVYNDPDWDPTQLKESDYAYGIEKNPGHIQTFNGDLSSFRNRGGKLLHFHGQEDPLITCENSPWYYEHVSQTMELSSAQLDSFYRFFRISGLSHCDGGAGAGLIGQSGQSNAGLDPDQNVLMSLVRWVEQGIPPDTILGTAVKPGTAPSSGGIGEIAFQRRHCRYPYRNAYTGKGDAADPGSWACI</sequence>
<name>A0A9P7HS81_9HYPO</name>
<keyword evidence="8" id="KW-1015">Disulfide bond</keyword>
<evidence type="ECO:0000256" key="6">
    <source>
        <dbReference type="ARBA" id="ARBA00022801"/>
    </source>
</evidence>
<keyword evidence="3" id="KW-0119">Carbohydrate metabolism</keyword>
<dbReference type="GO" id="GO:0045493">
    <property type="term" value="P:xylan catabolic process"/>
    <property type="evidence" value="ECO:0007669"/>
    <property type="project" value="UniProtKB-KW"/>
</dbReference>
<dbReference type="InterPro" id="IPR029058">
    <property type="entry name" value="AB_hydrolase_fold"/>
</dbReference>
<feature type="chain" id="PRO_5040538670" description="Carboxylic ester hydrolase" evidence="10">
    <location>
        <begin position="26"/>
        <end position="543"/>
    </location>
</feature>
<keyword evidence="4" id="KW-0479">Metal-binding</keyword>
<gene>
    <name evidence="11" type="ORF">H9Q72_006959</name>
</gene>
<dbReference type="OrthoDB" id="3039123at2759"/>
<keyword evidence="3" id="KW-0858">Xylan degradation</keyword>
<evidence type="ECO:0000256" key="4">
    <source>
        <dbReference type="ARBA" id="ARBA00022723"/>
    </source>
</evidence>
<dbReference type="Proteomes" id="UP000750502">
    <property type="component" value="Unassembled WGS sequence"/>
</dbReference>
<dbReference type="PANTHER" id="PTHR33938:SF15">
    <property type="entry name" value="FERULOYL ESTERASE B-RELATED"/>
    <property type="match status" value="1"/>
</dbReference>
<keyword evidence="6 10" id="KW-0378">Hydrolase</keyword>
<evidence type="ECO:0000256" key="2">
    <source>
        <dbReference type="ARBA" id="ARBA00022487"/>
    </source>
</evidence>
<dbReference type="Pfam" id="PF07519">
    <property type="entry name" value="Tannase"/>
    <property type="match status" value="2"/>
</dbReference>
<evidence type="ECO:0000256" key="8">
    <source>
        <dbReference type="ARBA" id="ARBA00023157"/>
    </source>
</evidence>
<keyword evidence="5 10" id="KW-0732">Signal</keyword>
<dbReference type="InterPro" id="IPR011118">
    <property type="entry name" value="Tannase/feruloyl_esterase"/>
</dbReference>
<evidence type="ECO:0000313" key="11">
    <source>
        <dbReference type="EMBL" id="KAG5764960.1"/>
    </source>
</evidence>
<reference evidence="11" key="1">
    <citation type="journal article" date="2020" name="bioRxiv">
        <title>Historical genomics reveals the evolutionary mechanisms behind multiple outbreaks of the host-specific coffee wilt pathogen Fusarium xylarioides.</title>
        <authorList>
            <person name="Peck D."/>
            <person name="Nowell R.W."/>
            <person name="Flood J."/>
            <person name="Ryan M.J."/>
            <person name="Barraclough T.G."/>
        </authorList>
    </citation>
    <scope>NUCLEOTIDE SEQUENCE</scope>
    <source>
        <strain evidence="11">IMI 127659i</strain>
    </source>
</reference>
<dbReference type="AlphaFoldDB" id="A0A9P7HS81"/>
<keyword evidence="12" id="KW-1185">Reference proteome</keyword>
<evidence type="ECO:0000256" key="5">
    <source>
        <dbReference type="ARBA" id="ARBA00022729"/>
    </source>
</evidence>
<proteinExistence type="inferred from homology"/>
<evidence type="ECO:0000256" key="3">
    <source>
        <dbReference type="ARBA" id="ARBA00022651"/>
    </source>
</evidence>
<comment type="catalytic activity">
    <reaction evidence="9">
        <text>feruloyl-polysaccharide + H2O = ferulate + polysaccharide.</text>
        <dbReference type="EC" id="3.1.1.73"/>
    </reaction>
</comment>
<keyword evidence="7" id="KW-0106">Calcium</keyword>
<dbReference type="SUPFAM" id="SSF53474">
    <property type="entry name" value="alpha/beta-Hydrolases"/>
    <property type="match status" value="1"/>
</dbReference>
<reference evidence="11" key="2">
    <citation type="submission" date="2020-10" db="EMBL/GenBank/DDBJ databases">
        <authorList>
            <person name="Peck L.D."/>
            <person name="Nowell R.W."/>
            <person name="Flood J."/>
            <person name="Ryan M.J."/>
            <person name="Barraclough T.G."/>
        </authorList>
    </citation>
    <scope>NUCLEOTIDE SEQUENCE</scope>
    <source>
        <strain evidence="11">IMI 127659i</strain>
    </source>
</reference>
<organism evidence="11 12">
    <name type="scientific">Fusarium xylarioides</name>
    <dbReference type="NCBI Taxonomy" id="221167"/>
    <lineage>
        <taxon>Eukaryota</taxon>
        <taxon>Fungi</taxon>
        <taxon>Dikarya</taxon>
        <taxon>Ascomycota</taxon>
        <taxon>Pezizomycotina</taxon>
        <taxon>Sordariomycetes</taxon>
        <taxon>Hypocreomycetidae</taxon>
        <taxon>Hypocreales</taxon>
        <taxon>Nectriaceae</taxon>
        <taxon>Fusarium</taxon>
        <taxon>Fusarium fujikuroi species complex</taxon>
    </lineage>
</organism>
<comment type="caution">
    <text evidence="11">The sequence shown here is derived from an EMBL/GenBank/DDBJ whole genome shotgun (WGS) entry which is preliminary data.</text>
</comment>
<dbReference type="PANTHER" id="PTHR33938">
    <property type="entry name" value="FERULOYL ESTERASE B-RELATED"/>
    <property type="match status" value="1"/>
</dbReference>
<evidence type="ECO:0000256" key="1">
    <source>
        <dbReference type="ARBA" id="ARBA00006249"/>
    </source>
</evidence>
<dbReference type="GO" id="GO:0046872">
    <property type="term" value="F:metal ion binding"/>
    <property type="evidence" value="ECO:0007669"/>
    <property type="project" value="UniProtKB-KW"/>
</dbReference>
<dbReference type="GO" id="GO:0030600">
    <property type="term" value="F:feruloyl esterase activity"/>
    <property type="evidence" value="ECO:0007669"/>
    <property type="project" value="UniProtKB-EC"/>
</dbReference>
<keyword evidence="2" id="KW-0719">Serine esterase</keyword>
<evidence type="ECO:0000256" key="10">
    <source>
        <dbReference type="RuleBase" id="RU361238"/>
    </source>
</evidence>